<keyword evidence="9" id="KW-0406">Ion transport</keyword>
<feature type="non-terminal residue" evidence="15">
    <location>
        <position position="198"/>
    </location>
</feature>
<feature type="transmembrane region" description="Helical" evidence="13">
    <location>
        <begin position="152"/>
        <end position="173"/>
    </location>
</feature>
<proteinExistence type="predicted"/>
<evidence type="ECO:0000256" key="5">
    <source>
        <dbReference type="ARBA" id="ARBA00022692"/>
    </source>
</evidence>
<feature type="domain" description="Ion transport" evidence="14">
    <location>
        <begin position="105"/>
        <end position="196"/>
    </location>
</feature>
<name>A0A8S3ZEP3_9EUPU</name>
<dbReference type="GO" id="GO:0005886">
    <property type="term" value="C:plasma membrane"/>
    <property type="evidence" value="ECO:0007669"/>
    <property type="project" value="UniProtKB-SubCell"/>
</dbReference>
<feature type="transmembrane region" description="Helical" evidence="13">
    <location>
        <begin position="7"/>
        <end position="27"/>
    </location>
</feature>
<evidence type="ECO:0000256" key="11">
    <source>
        <dbReference type="ARBA" id="ARBA00023303"/>
    </source>
</evidence>
<evidence type="ECO:0000313" key="15">
    <source>
        <dbReference type="EMBL" id="CAG5126250.1"/>
    </source>
</evidence>
<reference evidence="15" key="1">
    <citation type="submission" date="2021-04" db="EMBL/GenBank/DDBJ databases">
        <authorList>
            <consortium name="Molecular Ecology Group"/>
        </authorList>
    </citation>
    <scope>NUCLEOTIDE SEQUENCE</scope>
</reference>
<dbReference type="Gene3D" id="1.20.120.350">
    <property type="entry name" value="Voltage-gated potassium channels. Chain C"/>
    <property type="match status" value="1"/>
</dbReference>
<dbReference type="OrthoDB" id="427456at2759"/>
<evidence type="ECO:0000256" key="4">
    <source>
        <dbReference type="ARBA" id="ARBA00022475"/>
    </source>
</evidence>
<evidence type="ECO:0000256" key="1">
    <source>
        <dbReference type="ARBA" id="ARBA00004651"/>
    </source>
</evidence>
<keyword evidence="8" id="KW-0175">Coiled coil</keyword>
<evidence type="ECO:0000256" key="3">
    <source>
        <dbReference type="ARBA" id="ARBA00022448"/>
    </source>
</evidence>
<dbReference type="SUPFAM" id="SSF81324">
    <property type="entry name" value="Voltage-gated potassium channels"/>
    <property type="match status" value="1"/>
</dbReference>
<evidence type="ECO:0000313" key="16">
    <source>
        <dbReference type="Proteomes" id="UP000678393"/>
    </source>
</evidence>
<keyword evidence="6" id="KW-0851">Voltage-gated channel</keyword>
<sequence>MKSNVMQYCVISMVIADCLIIVLELLIDMDFIVFPEDSQPHHSAGHDASHSAAYNSTTFTTHHPDHFPHTSFSSSTTPYTTGFCSCGCPLFRSSHDDTTSQATHTVHHHSNKEKAEHILHALSLTILSLFMIEVSLKIYVEGRHLLRQKAEVFDAVVVIVSFTLDIVFSFVSIESAAKDAAGLMVILRLWRVTRVING</sequence>
<dbReference type="GO" id="GO:0034702">
    <property type="term" value="C:monoatomic ion channel complex"/>
    <property type="evidence" value="ECO:0007669"/>
    <property type="project" value="UniProtKB-KW"/>
</dbReference>
<feature type="transmembrane region" description="Helical" evidence="13">
    <location>
        <begin position="118"/>
        <end position="140"/>
    </location>
</feature>
<comment type="subcellular location">
    <subcellularLocation>
        <location evidence="1">Cell membrane</location>
        <topology evidence="1">Multi-pass membrane protein</topology>
    </subcellularLocation>
</comment>
<evidence type="ECO:0000256" key="8">
    <source>
        <dbReference type="ARBA" id="ARBA00023054"/>
    </source>
</evidence>
<dbReference type="GO" id="GO:0030171">
    <property type="term" value="F:voltage-gated proton channel activity"/>
    <property type="evidence" value="ECO:0007669"/>
    <property type="project" value="InterPro"/>
</dbReference>
<keyword evidence="4" id="KW-1003">Cell membrane</keyword>
<evidence type="ECO:0000259" key="14">
    <source>
        <dbReference type="Pfam" id="PF00520"/>
    </source>
</evidence>
<keyword evidence="3" id="KW-0813">Transport</keyword>
<organism evidence="15 16">
    <name type="scientific">Candidula unifasciata</name>
    <dbReference type="NCBI Taxonomy" id="100452"/>
    <lineage>
        <taxon>Eukaryota</taxon>
        <taxon>Metazoa</taxon>
        <taxon>Spiralia</taxon>
        <taxon>Lophotrochozoa</taxon>
        <taxon>Mollusca</taxon>
        <taxon>Gastropoda</taxon>
        <taxon>Heterobranchia</taxon>
        <taxon>Euthyneura</taxon>
        <taxon>Panpulmonata</taxon>
        <taxon>Eupulmonata</taxon>
        <taxon>Stylommatophora</taxon>
        <taxon>Helicina</taxon>
        <taxon>Helicoidea</taxon>
        <taxon>Geomitridae</taxon>
        <taxon>Candidula</taxon>
    </lineage>
</organism>
<keyword evidence="10 13" id="KW-0472">Membrane</keyword>
<keyword evidence="5 13" id="KW-0812">Transmembrane</keyword>
<evidence type="ECO:0000256" key="10">
    <source>
        <dbReference type="ARBA" id="ARBA00023136"/>
    </source>
</evidence>
<evidence type="ECO:0000256" key="12">
    <source>
        <dbReference type="ARBA" id="ARBA00031989"/>
    </source>
</evidence>
<dbReference type="PANTHER" id="PTHR46480:SF1">
    <property type="entry name" value="VOLTAGE-GATED HYDROGEN CHANNEL 1"/>
    <property type="match status" value="1"/>
</dbReference>
<dbReference type="Proteomes" id="UP000678393">
    <property type="component" value="Unassembled WGS sequence"/>
</dbReference>
<dbReference type="PANTHER" id="PTHR46480">
    <property type="entry name" value="F20B24.22"/>
    <property type="match status" value="1"/>
</dbReference>
<evidence type="ECO:0000256" key="13">
    <source>
        <dbReference type="SAM" id="Phobius"/>
    </source>
</evidence>
<dbReference type="InterPro" id="IPR005821">
    <property type="entry name" value="Ion_trans_dom"/>
</dbReference>
<gene>
    <name evidence="15" type="ORF">CUNI_LOCUS11808</name>
</gene>
<evidence type="ECO:0000256" key="9">
    <source>
        <dbReference type="ARBA" id="ARBA00023065"/>
    </source>
</evidence>
<keyword evidence="16" id="KW-1185">Reference proteome</keyword>
<evidence type="ECO:0000256" key="2">
    <source>
        <dbReference type="ARBA" id="ARBA00015897"/>
    </source>
</evidence>
<evidence type="ECO:0000256" key="6">
    <source>
        <dbReference type="ARBA" id="ARBA00022882"/>
    </source>
</evidence>
<dbReference type="InterPro" id="IPR027359">
    <property type="entry name" value="Volt_channel_dom_sf"/>
</dbReference>
<keyword evidence="11" id="KW-0407">Ion channel</keyword>
<dbReference type="InterPro" id="IPR031846">
    <property type="entry name" value="Hvcn1"/>
</dbReference>
<dbReference type="Pfam" id="PF00520">
    <property type="entry name" value="Ion_trans"/>
    <property type="match status" value="1"/>
</dbReference>
<accession>A0A8S3ZEP3</accession>
<feature type="non-terminal residue" evidence="15">
    <location>
        <position position="1"/>
    </location>
</feature>
<protein>
    <recommendedName>
        <fullName evidence="2">Voltage-gated hydrogen channel 1</fullName>
    </recommendedName>
    <alternativeName>
        <fullName evidence="12">Hydrogen voltage-gated channel 1</fullName>
    </alternativeName>
</protein>
<comment type="caution">
    <text evidence="15">The sequence shown here is derived from an EMBL/GenBank/DDBJ whole genome shotgun (WGS) entry which is preliminary data.</text>
</comment>
<dbReference type="EMBL" id="CAJHNH020002304">
    <property type="protein sequence ID" value="CAG5126250.1"/>
    <property type="molecule type" value="Genomic_DNA"/>
</dbReference>
<keyword evidence="7 13" id="KW-1133">Transmembrane helix</keyword>
<evidence type="ECO:0000256" key="7">
    <source>
        <dbReference type="ARBA" id="ARBA00022989"/>
    </source>
</evidence>
<dbReference type="AlphaFoldDB" id="A0A8S3ZEP3"/>